<dbReference type="CDD" id="cd14798">
    <property type="entry name" value="RX-CC_like"/>
    <property type="match status" value="1"/>
</dbReference>
<accession>A0A2C9V4N4</accession>
<sequence>MVEAIVTFAIERIADAVVREASSLYGVRQGVEQLQTELKRIRCFLKDADSKQDQDERVRNCIAEIRDIAYEAEDIIDTFILKAETGSRKRVWRLIKRVTSMVIKVPYLHEIGNQIKSIQDKIGSVSTSMLTYNIKLVAEGEGSRSTSEMQRRLRRSFPHDEEDEDVIRLEASLRDVQSQLMVEEEQRRVVSIVGMGGLGKTTLAKALYNDNHVKQHFDCHSWSFISQQFSARDVLVGILTEVTSKQDKFDLKRRMEEEQVFQLMLKQMKVAPMFYAILERMSEEKLVETLFQVLKKKRYFVVLDDIWQNEVWDSLKHAFPAKGKKGSKVLLTTRNKEVAAYADPWSSPVEPPLLTNDEAWELLSRKAFPKDILIKDGCQREHESLGREMVKKCGGLPLAIVVLGGLLATKKTLKEWEVVRSNINAQFVLWERHHQYGGVYGILALSYHDLPFYLKPFFLYFSQFPEDWEIHKRMLIRMWAAEGFLSRALLGGNEAMEDMGERYLEELANRCMVQVSQRDYTGMGIKTCRIHDLMRDMCVLMARKENFLGISEHYHENIVARRIAVHPKISPDSDQLHSITLMPSNSRHRSFFYFLKEQRYEMKFDHRSLNFDECRLLRVLNLWGLKVEYIPNEIGDLIHLRYLGLRNTKVSMEAALPTSIGNLRSLCTLDVRNNQSLRLPDVVWKLKNLRHLFVDLLKILEYCRMDTLRNLETLKWAHPASLIRKNAMHKLTNLRNIAIGFNKREEIDLVMKSPIFSKGSLHSLNILARESSFPSLEPLSHCQSLKKLELRGEIPEHPSSLHHNLEFLPVSLNKLILSNSGLNQDPMSFLQKLPNLSFLHLEDKSYKGTKMGCSAHGFPQLETLKLEGLGVQEWKIEEGAMPCLKILHLEKLQELEKIPEGIEFITKLRELKVINMKKKFARKIQVIHGVEGEDFDKVKHISSISVSTTI</sequence>
<dbReference type="FunFam" id="1.10.8.430:FF:000003">
    <property type="entry name" value="Probable disease resistance protein At5g66910"/>
    <property type="match status" value="1"/>
</dbReference>
<dbReference type="SUPFAM" id="SSF52540">
    <property type="entry name" value="P-loop containing nucleoside triphosphate hydrolases"/>
    <property type="match status" value="1"/>
</dbReference>
<evidence type="ECO:0000256" key="1">
    <source>
        <dbReference type="ARBA" id="ARBA00022737"/>
    </source>
</evidence>
<dbReference type="PANTHER" id="PTHR23155:SF1185">
    <property type="entry name" value="DISEASE RESISTANCE RPP8-LIKE PROTEIN 3-RELATED"/>
    <property type="match status" value="1"/>
</dbReference>
<dbReference type="InterPro" id="IPR055414">
    <property type="entry name" value="LRR_R13L4/SHOC2-like"/>
</dbReference>
<dbReference type="InterPro" id="IPR002182">
    <property type="entry name" value="NB-ARC"/>
</dbReference>
<dbReference type="AlphaFoldDB" id="A0A2C9V4N4"/>
<dbReference type="Gene3D" id="3.40.50.300">
    <property type="entry name" value="P-loop containing nucleotide triphosphate hydrolases"/>
    <property type="match status" value="1"/>
</dbReference>
<dbReference type="Gene3D" id="3.80.10.10">
    <property type="entry name" value="Ribonuclease Inhibitor"/>
    <property type="match status" value="1"/>
</dbReference>
<dbReference type="PRINTS" id="PR00364">
    <property type="entry name" value="DISEASERSIST"/>
</dbReference>
<evidence type="ECO:0000256" key="3">
    <source>
        <dbReference type="ARBA" id="ARBA00022821"/>
    </source>
</evidence>
<keyword evidence="3" id="KW-0611">Plant defense</keyword>
<dbReference type="Pfam" id="PF23559">
    <property type="entry name" value="WHD_DRP"/>
    <property type="match status" value="1"/>
</dbReference>
<feature type="domain" description="Disease resistance N-terminal" evidence="5">
    <location>
        <begin position="5"/>
        <end position="88"/>
    </location>
</feature>
<dbReference type="InterPro" id="IPR058922">
    <property type="entry name" value="WHD_DRP"/>
</dbReference>
<dbReference type="InterPro" id="IPR041118">
    <property type="entry name" value="Rx_N"/>
</dbReference>
<dbReference type="SUPFAM" id="SSF52058">
    <property type="entry name" value="L domain-like"/>
    <property type="match status" value="1"/>
</dbReference>
<protein>
    <recommendedName>
        <fullName evidence="9">NB-ARC domain-containing protein</fullName>
    </recommendedName>
</protein>
<dbReference type="PANTHER" id="PTHR23155">
    <property type="entry name" value="DISEASE RESISTANCE PROTEIN RP"/>
    <property type="match status" value="1"/>
</dbReference>
<dbReference type="Pfam" id="PF00931">
    <property type="entry name" value="NB-ARC"/>
    <property type="match status" value="1"/>
</dbReference>
<dbReference type="GO" id="GO:0043531">
    <property type="term" value="F:ADP binding"/>
    <property type="evidence" value="ECO:0007669"/>
    <property type="project" value="InterPro"/>
</dbReference>
<dbReference type="InterPro" id="IPR044974">
    <property type="entry name" value="Disease_R_plants"/>
</dbReference>
<dbReference type="FunFam" id="1.10.10.10:FF:000322">
    <property type="entry name" value="Probable disease resistance protein At1g63360"/>
    <property type="match status" value="1"/>
</dbReference>
<keyword evidence="1" id="KW-0677">Repeat</keyword>
<gene>
    <name evidence="8" type="ORF">MANES_10G023300</name>
</gene>
<dbReference type="Pfam" id="PF18052">
    <property type="entry name" value="Rx_N"/>
    <property type="match status" value="1"/>
</dbReference>
<dbReference type="InterPro" id="IPR036388">
    <property type="entry name" value="WH-like_DNA-bd_sf"/>
</dbReference>
<evidence type="ECO:0000259" key="7">
    <source>
        <dbReference type="Pfam" id="PF23598"/>
    </source>
</evidence>
<keyword evidence="2" id="KW-0547">Nucleotide-binding</keyword>
<feature type="domain" description="Disease resistance protein winged helix" evidence="6">
    <location>
        <begin position="464"/>
        <end position="537"/>
    </location>
</feature>
<evidence type="ECO:0000256" key="2">
    <source>
        <dbReference type="ARBA" id="ARBA00022741"/>
    </source>
</evidence>
<evidence type="ECO:0000259" key="6">
    <source>
        <dbReference type="Pfam" id="PF23559"/>
    </source>
</evidence>
<dbReference type="Pfam" id="PF23598">
    <property type="entry name" value="LRR_14"/>
    <property type="match status" value="1"/>
</dbReference>
<dbReference type="InterPro" id="IPR038005">
    <property type="entry name" value="RX-like_CC"/>
</dbReference>
<name>A0A2C9V4N4_MANES</name>
<dbReference type="InterPro" id="IPR042197">
    <property type="entry name" value="Apaf_helical"/>
</dbReference>
<evidence type="ECO:0000313" key="8">
    <source>
        <dbReference type="EMBL" id="OAY38547.1"/>
    </source>
</evidence>
<feature type="domain" description="Disease resistance R13L4/SHOC-2-like LRR" evidence="7">
    <location>
        <begin position="609"/>
        <end position="917"/>
    </location>
</feature>
<dbReference type="EMBL" id="CM004396">
    <property type="protein sequence ID" value="OAY38547.1"/>
    <property type="molecule type" value="Genomic_DNA"/>
</dbReference>
<dbReference type="Gene3D" id="1.20.5.4130">
    <property type="match status" value="1"/>
</dbReference>
<dbReference type="Gene3D" id="1.10.10.10">
    <property type="entry name" value="Winged helix-like DNA-binding domain superfamily/Winged helix DNA-binding domain"/>
    <property type="match status" value="1"/>
</dbReference>
<evidence type="ECO:0000259" key="4">
    <source>
        <dbReference type="Pfam" id="PF00931"/>
    </source>
</evidence>
<dbReference type="InterPro" id="IPR027417">
    <property type="entry name" value="P-loop_NTPase"/>
</dbReference>
<organism evidence="8">
    <name type="scientific">Manihot esculenta</name>
    <name type="common">Cassava</name>
    <name type="synonym">Jatropha manihot</name>
    <dbReference type="NCBI Taxonomy" id="3983"/>
    <lineage>
        <taxon>Eukaryota</taxon>
        <taxon>Viridiplantae</taxon>
        <taxon>Streptophyta</taxon>
        <taxon>Embryophyta</taxon>
        <taxon>Tracheophyta</taxon>
        <taxon>Spermatophyta</taxon>
        <taxon>Magnoliopsida</taxon>
        <taxon>eudicotyledons</taxon>
        <taxon>Gunneridae</taxon>
        <taxon>Pentapetalae</taxon>
        <taxon>rosids</taxon>
        <taxon>fabids</taxon>
        <taxon>Malpighiales</taxon>
        <taxon>Euphorbiaceae</taxon>
        <taxon>Crotonoideae</taxon>
        <taxon>Manihoteae</taxon>
        <taxon>Manihot</taxon>
    </lineage>
</organism>
<proteinExistence type="predicted"/>
<evidence type="ECO:0000259" key="5">
    <source>
        <dbReference type="Pfam" id="PF18052"/>
    </source>
</evidence>
<dbReference type="GO" id="GO:0051707">
    <property type="term" value="P:response to other organism"/>
    <property type="evidence" value="ECO:0007669"/>
    <property type="project" value="UniProtKB-ARBA"/>
</dbReference>
<dbReference type="InterPro" id="IPR032675">
    <property type="entry name" value="LRR_dom_sf"/>
</dbReference>
<reference evidence="8" key="1">
    <citation type="submission" date="2016-02" db="EMBL/GenBank/DDBJ databases">
        <title>WGS assembly of Manihot esculenta.</title>
        <authorList>
            <person name="Bredeson J.V."/>
            <person name="Prochnik S.E."/>
            <person name="Lyons J.B."/>
            <person name="Schmutz J."/>
            <person name="Grimwood J."/>
            <person name="Vrebalov J."/>
            <person name="Bart R.S."/>
            <person name="Amuge T."/>
            <person name="Ferguson M.E."/>
            <person name="Green R."/>
            <person name="Putnam N."/>
            <person name="Stites J."/>
            <person name="Rounsley S."/>
            <person name="Rokhsar D.S."/>
        </authorList>
    </citation>
    <scope>NUCLEOTIDE SEQUENCE [LARGE SCALE GENOMIC DNA]</scope>
    <source>
        <tissue evidence="8">Leaf</tissue>
    </source>
</reference>
<evidence type="ECO:0008006" key="9">
    <source>
        <dbReference type="Google" id="ProtNLM"/>
    </source>
</evidence>
<feature type="domain" description="NB-ARC" evidence="4">
    <location>
        <begin position="170"/>
        <end position="371"/>
    </location>
</feature>
<dbReference type="Gene3D" id="1.10.8.430">
    <property type="entry name" value="Helical domain of apoptotic protease-activating factors"/>
    <property type="match status" value="1"/>
</dbReference>
<dbReference type="GO" id="GO:0006952">
    <property type="term" value="P:defense response"/>
    <property type="evidence" value="ECO:0007669"/>
    <property type="project" value="UniProtKB-KW"/>
</dbReference>